<dbReference type="PATRIC" id="fig|742725.3.peg.432"/>
<dbReference type="SUPFAM" id="SSF51412">
    <property type="entry name" value="Inosine monophosphate dehydrogenase (IMPDH)"/>
    <property type="match status" value="1"/>
</dbReference>
<dbReference type="HOGENOM" id="CLU_038732_0_1_10"/>
<dbReference type="AlphaFoldDB" id="G5H628"/>
<name>G5H628_9BACT</name>
<dbReference type="GO" id="GO:0018580">
    <property type="term" value="F:nitronate monooxygenase activity"/>
    <property type="evidence" value="ECO:0007669"/>
    <property type="project" value="InterPro"/>
</dbReference>
<dbReference type="STRING" id="742725.HMPREF9450_00388"/>
<comment type="caution">
    <text evidence="4">The sequence shown here is derived from an EMBL/GenBank/DDBJ whole genome shotgun (WGS) entry which is preliminary data.</text>
</comment>
<sequence length="402" mass="43040">MKLPTRPETFACHPAEVAGDGFFPVHEPHISANEYPHNQMKSIQIGDLKITLPIIQGGMGVGISLSGLASAVANEGGVGVISCAGIGLIYPKFSNDYRTNSIMGLREEIRKARAKTSGVIGVNIMVALSNFADMVRTAIEEKADIIFSGAGLPLDLPSYLGEKSLTKLVPIVSSARAAHIICEKWKTNYNYLPDAIVVEGPKAGGHLGYKNTQIEDDNFSLERLIPEVVATADRFAAQHAHPIPVIAAGGLYTGEDIYRIMSLGAAGVQMGSIFVTTTECDASETFKKTYIESSKEDIEIIASPVGMPGRAIGGEFLRKVKAGLTRPKRCPFHCIKTCDYTKSPYCIILALYNAAKGNLSRGYAFAGANAYLSKKITSVKETIESLKAGFQAAAGRNTPAHQ</sequence>
<evidence type="ECO:0000256" key="2">
    <source>
        <dbReference type="ARBA" id="ARBA00022643"/>
    </source>
</evidence>
<dbReference type="InterPro" id="IPR004136">
    <property type="entry name" value="NMO"/>
</dbReference>
<dbReference type="Proteomes" id="UP000006008">
    <property type="component" value="Unassembled WGS sequence"/>
</dbReference>
<dbReference type="CDD" id="cd04730">
    <property type="entry name" value="NPD_like"/>
    <property type="match status" value="1"/>
</dbReference>
<dbReference type="eggNOG" id="COG2070">
    <property type="taxonomic scope" value="Bacteria"/>
</dbReference>
<dbReference type="EMBL" id="ADLD01000004">
    <property type="protein sequence ID" value="EHB93122.1"/>
    <property type="molecule type" value="Genomic_DNA"/>
</dbReference>
<gene>
    <name evidence="4" type="ORF">HMPREF9450_00388</name>
</gene>
<accession>G5H628</accession>
<evidence type="ECO:0000256" key="3">
    <source>
        <dbReference type="ARBA" id="ARBA00023002"/>
    </source>
</evidence>
<keyword evidence="5" id="KW-1185">Reference proteome</keyword>
<dbReference type="PANTHER" id="PTHR32332">
    <property type="entry name" value="2-NITROPROPANE DIOXYGENASE"/>
    <property type="match status" value="1"/>
</dbReference>
<keyword evidence="2" id="KW-0288">FMN</keyword>
<proteinExistence type="predicted"/>
<dbReference type="PANTHER" id="PTHR32332:SF18">
    <property type="entry name" value="2-NITROPROPANE DIOXYGENASE"/>
    <property type="match status" value="1"/>
</dbReference>
<dbReference type="Gene3D" id="3.20.20.70">
    <property type="entry name" value="Aldolase class I"/>
    <property type="match status" value="1"/>
</dbReference>
<keyword evidence="1" id="KW-0285">Flavoprotein</keyword>
<keyword evidence="3" id="KW-0560">Oxidoreductase</keyword>
<evidence type="ECO:0000313" key="4">
    <source>
        <dbReference type="EMBL" id="EHB93122.1"/>
    </source>
</evidence>
<reference evidence="4 5" key="1">
    <citation type="submission" date="2011-08" db="EMBL/GenBank/DDBJ databases">
        <title>The Genome Sequence of Alistipes indistinctus YIT 12060.</title>
        <authorList>
            <consortium name="The Broad Institute Genome Sequencing Platform"/>
            <person name="Earl A."/>
            <person name="Ward D."/>
            <person name="Feldgarden M."/>
            <person name="Gevers D."/>
            <person name="Morotomi M."/>
            <person name="Young S.K."/>
            <person name="Zeng Q."/>
            <person name="Gargeya S."/>
            <person name="Fitzgerald M."/>
            <person name="Haas B."/>
            <person name="Abouelleil A."/>
            <person name="Alvarado L."/>
            <person name="Arachchi H.M."/>
            <person name="Berlin A."/>
            <person name="Brown A."/>
            <person name="Chapman S.B."/>
            <person name="Chen Z."/>
            <person name="Dunbar C."/>
            <person name="Freedman E."/>
            <person name="Gearin G."/>
            <person name="Gellesch M."/>
            <person name="Goldberg J."/>
            <person name="Griggs A."/>
            <person name="Gujja S."/>
            <person name="Heiman D."/>
            <person name="Howarth C."/>
            <person name="Larson L."/>
            <person name="Lui A."/>
            <person name="MacDonald P.J.P."/>
            <person name="Montmayeur A."/>
            <person name="Murphy C."/>
            <person name="Neiman D."/>
            <person name="Pearson M."/>
            <person name="Priest M."/>
            <person name="Roberts A."/>
            <person name="Saif S."/>
            <person name="Shea T."/>
            <person name="Shenoy N."/>
            <person name="Sisk P."/>
            <person name="Stolte C."/>
            <person name="Sykes S."/>
            <person name="Wortman J."/>
            <person name="Nusbaum C."/>
            <person name="Birren B."/>
        </authorList>
    </citation>
    <scope>NUCLEOTIDE SEQUENCE [LARGE SCALE GENOMIC DNA]</scope>
    <source>
        <strain evidence="4 5">YIT 12060</strain>
    </source>
</reference>
<evidence type="ECO:0000313" key="5">
    <source>
        <dbReference type="Proteomes" id="UP000006008"/>
    </source>
</evidence>
<dbReference type="InterPro" id="IPR013785">
    <property type="entry name" value="Aldolase_TIM"/>
</dbReference>
<protein>
    <submittedName>
        <fullName evidence="4">Uncharacterized protein</fullName>
    </submittedName>
</protein>
<evidence type="ECO:0000256" key="1">
    <source>
        <dbReference type="ARBA" id="ARBA00022630"/>
    </source>
</evidence>
<organism evidence="4 5">
    <name type="scientific">Alistipes indistinctus YIT 12060</name>
    <dbReference type="NCBI Taxonomy" id="742725"/>
    <lineage>
        <taxon>Bacteria</taxon>
        <taxon>Pseudomonadati</taxon>
        <taxon>Bacteroidota</taxon>
        <taxon>Bacteroidia</taxon>
        <taxon>Bacteroidales</taxon>
        <taxon>Rikenellaceae</taxon>
        <taxon>Alistipes</taxon>
    </lineage>
</organism>
<dbReference type="Pfam" id="PF03060">
    <property type="entry name" value="NMO"/>
    <property type="match status" value="1"/>
</dbReference>